<evidence type="ECO:0000313" key="3">
    <source>
        <dbReference type="Proteomes" id="UP000702425"/>
    </source>
</evidence>
<proteinExistence type="predicted"/>
<keyword evidence="1" id="KW-1133">Transmembrane helix</keyword>
<dbReference type="EMBL" id="SRRZ01000232">
    <property type="protein sequence ID" value="NQE38472.1"/>
    <property type="molecule type" value="Genomic_DNA"/>
</dbReference>
<organism evidence="2 3">
    <name type="scientific">Microcoleus asticus IPMA8</name>
    <dbReference type="NCBI Taxonomy" id="2563858"/>
    <lineage>
        <taxon>Bacteria</taxon>
        <taxon>Bacillati</taxon>
        <taxon>Cyanobacteriota</taxon>
        <taxon>Cyanophyceae</taxon>
        <taxon>Oscillatoriophycideae</taxon>
        <taxon>Oscillatoriales</taxon>
        <taxon>Microcoleaceae</taxon>
        <taxon>Microcoleus</taxon>
        <taxon>Microcoleus asticus</taxon>
    </lineage>
</organism>
<feature type="transmembrane region" description="Helical" evidence="1">
    <location>
        <begin position="16"/>
        <end position="40"/>
    </location>
</feature>
<sequence length="235" mass="26169">MKFPQSQPLLPESKNTLALCFVLLTSFVCLLTIAVLVNTVSLRALSQRKVTFVQLKDGTAARIAEQDELYREPKIIQNFVSSWVNLTWAWSGKIPGTNDPDPGIKVKGSTQVPTTAWMGSLMMESEFGKASLVELAKLVPNTIYSGKTRSGVYISHISEPREIKRGVWEIDVIATRVVLEQGIGESREQFNRTFTVKAVEIPKSPLKENANELEKTIHSLRAAGLEISRIVEFKP</sequence>
<comment type="caution">
    <text evidence="2">The sequence shown here is derived from an EMBL/GenBank/DDBJ whole genome shotgun (WGS) entry which is preliminary data.</text>
</comment>
<reference evidence="2 3" key="1">
    <citation type="journal article" date="2020" name="Sci. Rep.">
        <title>A novel cyanobacterial geosmin producer, revising GeoA distribution and dispersion patterns in Bacteria.</title>
        <authorList>
            <person name="Churro C."/>
            <person name="Semedo-Aguiar A.P."/>
            <person name="Silva A.D."/>
            <person name="Pereira-Leal J.B."/>
            <person name="Leite R.B."/>
        </authorList>
    </citation>
    <scope>NUCLEOTIDE SEQUENCE [LARGE SCALE GENOMIC DNA]</scope>
    <source>
        <strain evidence="2 3">IPMA8</strain>
    </source>
</reference>
<dbReference type="RefSeq" id="WP_172193201.1">
    <property type="nucleotide sequence ID" value="NZ_CAWPPK010000149.1"/>
</dbReference>
<protein>
    <submittedName>
        <fullName evidence="2">Uncharacterized protein</fullName>
    </submittedName>
</protein>
<keyword evidence="1" id="KW-0812">Transmembrane</keyword>
<keyword evidence="1" id="KW-0472">Membrane</keyword>
<evidence type="ECO:0000313" key="2">
    <source>
        <dbReference type="EMBL" id="NQE38472.1"/>
    </source>
</evidence>
<evidence type="ECO:0000256" key="1">
    <source>
        <dbReference type="SAM" id="Phobius"/>
    </source>
</evidence>
<name>A0ABX2D730_9CYAN</name>
<dbReference type="Proteomes" id="UP000702425">
    <property type="component" value="Unassembled WGS sequence"/>
</dbReference>
<gene>
    <name evidence="2" type="ORF">E5S67_06257</name>
</gene>
<accession>A0ABX2D730</accession>
<keyword evidence="3" id="KW-1185">Reference proteome</keyword>